<name>A0A427M538_9HYPH</name>
<dbReference type="RefSeq" id="WP_125851258.1">
    <property type="nucleotide sequence ID" value="NZ_JACHXH010000055.1"/>
</dbReference>
<proteinExistence type="predicted"/>
<accession>A0A427M538</accession>
<comment type="caution">
    <text evidence="2">The sequence shown here is derived from an EMBL/GenBank/DDBJ whole genome shotgun (WGS) entry which is preliminary data.</text>
</comment>
<keyword evidence="4" id="KW-1185">Reference proteome</keyword>
<evidence type="ECO:0000313" key="1">
    <source>
        <dbReference type="EMBL" id="MBB3139128.1"/>
    </source>
</evidence>
<dbReference type="Proteomes" id="UP000277279">
    <property type="component" value="Unassembled WGS sequence"/>
</dbReference>
<organism evidence="2 3">
    <name type="scientific">Rhizobium pisi</name>
    <dbReference type="NCBI Taxonomy" id="574561"/>
    <lineage>
        <taxon>Bacteria</taxon>
        <taxon>Pseudomonadati</taxon>
        <taxon>Pseudomonadota</taxon>
        <taxon>Alphaproteobacteria</taxon>
        <taxon>Hyphomicrobiales</taxon>
        <taxon>Rhizobiaceae</taxon>
        <taxon>Rhizobium/Agrobacterium group</taxon>
        <taxon>Rhizobium</taxon>
    </lineage>
</organism>
<dbReference type="EMBL" id="JACHXH010000055">
    <property type="protein sequence ID" value="MBB3139128.1"/>
    <property type="molecule type" value="Genomic_DNA"/>
</dbReference>
<sequence length="63" mass="7326">MKKAHSKPGLPLSVPFEIPTTWTPEQAIAVFDMLTEIRDRIWDQYNVQIQTELQSQLSCDDHQ</sequence>
<protein>
    <submittedName>
        <fullName evidence="2">Uncharacterized protein</fullName>
    </submittedName>
</protein>
<dbReference type="OrthoDB" id="8910946at2"/>
<dbReference type="Proteomes" id="UP000518315">
    <property type="component" value="Unassembled WGS sequence"/>
</dbReference>
<reference evidence="2 3" key="1">
    <citation type="submission" date="2018-11" db="EMBL/GenBank/DDBJ databases">
        <authorList>
            <person name="Huo Y."/>
        </authorList>
    </citation>
    <scope>NUCLEOTIDE SEQUENCE [LARGE SCALE GENOMIC DNA]</scope>
    <source>
        <strain evidence="2 3">DSM 30132</strain>
    </source>
</reference>
<evidence type="ECO:0000313" key="4">
    <source>
        <dbReference type="Proteomes" id="UP000518315"/>
    </source>
</evidence>
<reference evidence="1 4" key="2">
    <citation type="submission" date="2020-08" db="EMBL/GenBank/DDBJ databases">
        <title>Genomic Encyclopedia of Type Strains, Phase III (KMG-III): the genomes of soil and plant-associated and newly described type strains.</title>
        <authorList>
            <person name="Whitman W."/>
        </authorList>
    </citation>
    <scope>NUCLEOTIDE SEQUENCE [LARGE SCALE GENOMIC DNA]</scope>
    <source>
        <strain evidence="1 4">CECT 4113</strain>
    </source>
</reference>
<gene>
    <name evidence="2" type="ORF">EFD55_32925</name>
    <name evidence="1" type="ORF">FHS26_006914</name>
</gene>
<dbReference type="AlphaFoldDB" id="A0A427M538"/>
<evidence type="ECO:0000313" key="3">
    <source>
        <dbReference type="Proteomes" id="UP000277279"/>
    </source>
</evidence>
<evidence type="ECO:0000313" key="2">
    <source>
        <dbReference type="EMBL" id="RSB58846.1"/>
    </source>
</evidence>
<dbReference type="EMBL" id="RJJT01000054">
    <property type="protein sequence ID" value="RSB58846.1"/>
    <property type="molecule type" value="Genomic_DNA"/>
</dbReference>